<dbReference type="Proteomes" id="UP000019376">
    <property type="component" value="Unassembled WGS sequence"/>
</dbReference>
<dbReference type="HOGENOM" id="CLU_1845779_0_0_1"/>
<evidence type="ECO:0000313" key="2">
    <source>
        <dbReference type="Proteomes" id="UP000019376"/>
    </source>
</evidence>
<proteinExistence type="predicted"/>
<gene>
    <name evidence="1" type="ORF">PDE_00399</name>
</gene>
<accession>S7Z9W2</accession>
<protein>
    <submittedName>
        <fullName evidence="1">Uncharacterized protein</fullName>
    </submittedName>
</protein>
<sequence length="139" mass="15484">MNAREGPGTRQTNGRWTPAKICQAGHVPVAVELDAISNGSLSSPVVQRLCRQFRTLRHYSRRRRDPEEARAIIGEEVLADRQSRLGVGLSHESRGGFLAQPEADYKRRRDASRPSRLAAGLMSAMAEMRKSICEPEWGS</sequence>
<dbReference type="EMBL" id="KB644408">
    <property type="protein sequence ID" value="EPS25466.1"/>
    <property type="molecule type" value="Genomic_DNA"/>
</dbReference>
<name>S7Z9W2_PENO1</name>
<evidence type="ECO:0000313" key="1">
    <source>
        <dbReference type="EMBL" id="EPS25466.1"/>
    </source>
</evidence>
<dbReference type="AlphaFoldDB" id="S7Z9W2"/>
<keyword evidence="2" id="KW-1185">Reference proteome</keyword>
<organism evidence="1 2">
    <name type="scientific">Penicillium oxalicum (strain 114-2 / CGMCC 5302)</name>
    <name type="common">Penicillium decumbens</name>
    <dbReference type="NCBI Taxonomy" id="933388"/>
    <lineage>
        <taxon>Eukaryota</taxon>
        <taxon>Fungi</taxon>
        <taxon>Dikarya</taxon>
        <taxon>Ascomycota</taxon>
        <taxon>Pezizomycotina</taxon>
        <taxon>Eurotiomycetes</taxon>
        <taxon>Eurotiomycetidae</taxon>
        <taxon>Eurotiales</taxon>
        <taxon>Aspergillaceae</taxon>
        <taxon>Penicillium</taxon>
    </lineage>
</organism>
<reference evidence="1 2" key="1">
    <citation type="journal article" date="2013" name="PLoS ONE">
        <title>Genomic and secretomic analyses reveal unique features of the lignocellulolytic enzyme system of Penicillium decumbens.</title>
        <authorList>
            <person name="Liu G."/>
            <person name="Zhang L."/>
            <person name="Wei X."/>
            <person name="Zou G."/>
            <person name="Qin Y."/>
            <person name="Ma L."/>
            <person name="Li J."/>
            <person name="Zheng H."/>
            <person name="Wang S."/>
            <person name="Wang C."/>
            <person name="Xun L."/>
            <person name="Zhao G.-P."/>
            <person name="Zhou Z."/>
            <person name="Qu Y."/>
        </authorList>
    </citation>
    <scope>NUCLEOTIDE SEQUENCE [LARGE SCALE GENOMIC DNA]</scope>
    <source>
        <strain evidence="2">114-2 / CGMCC 5302</strain>
    </source>
</reference>